<dbReference type="FunFam" id="2.10.70.10:FF:000064">
    <property type="entry name" value="Fibulin 7"/>
    <property type="match status" value="1"/>
</dbReference>
<dbReference type="SMART" id="SM00032">
    <property type="entry name" value="CCP"/>
    <property type="match status" value="4"/>
</dbReference>
<evidence type="ECO:0000256" key="7">
    <source>
        <dbReference type="ARBA" id="ARBA00022837"/>
    </source>
</evidence>
<keyword evidence="5" id="KW-0732">Signal</keyword>
<dbReference type="InterPro" id="IPR000436">
    <property type="entry name" value="Sushi_SCR_CCP_dom"/>
</dbReference>
<evidence type="ECO:0000256" key="9">
    <source>
        <dbReference type="ARBA" id="ARBA00023157"/>
    </source>
</evidence>
<feature type="domain" description="Sushi" evidence="12">
    <location>
        <begin position="218"/>
        <end position="275"/>
    </location>
</feature>
<evidence type="ECO:0000313" key="13">
    <source>
        <dbReference type="EMBL" id="PIK35612.1"/>
    </source>
</evidence>
<evidence type="ECO:0000313" key="14">
    <source>
        <dbReference type="Proteomes" id="UP000230750"/>
    </source>
</evidence>
<keyword evidence="7" id="KW-0106">Calcium</keyword>
<keyword evidence="10" id="KW-0325">Glycoprotein</keyword>
<dbReference type="GO" id="GO:0005576">
    <property type="term" value="C:extracellular region"/>
    <property type="evidence" value="ECO:0007669"/>
    <property type="project" value="UniProtKB-SubCell"/>
</dbReference>
<dbReference type="InterPro" id="IPR050350">
    <property type="entry name" value="Compl-Cell_Adhes-Reg"/>
</dbReference>
<gene>
    <name evidence="13" type="ORF">BSL78_27563</name>
</gene>
<dbReference type="EMBL" id="MRZV01001861">
    <property type="protein sequence ID" value="PIK35612.1"/>
    <property type="molecule type" value="Genomic_DNA"/>
</dbReference>
<evidence type="ECO:0000256" key="3">
    <source>
        <dbReference type="ARBA" id="ARBA00022536"/>
    </source>
</evidence>
<keyword evidence="8" id="KW-0130">Cell adhesion</keyword>
<feature type="domain" description="Sushi" evidence="12">
    <location>
        <begin position="153"/>
        <end position="216"/>
    </location>
</feature>
<dbReference type="AlphaFoldDB" id="A0A2G8JIP2"/>
<proteinExistence type="predicted"/>
<dbReference type="PROSITE" id="PS50923">
    <property type="entry name" value="SUSHI"/>
    <property type="match status" value="4"/>
</dbReference>
<evidence type="ECO:0000256" key="6">
    <source>
        <dbReference type="ARBA" id="ARBA00022737"/>
    </source>
</evidence>
<keyword evidence="3" id="KW-0245">EGF-like domain</keyword>
<evidence type="ECO:0000256" key="1">
    <source>
        <dbReference type="ARBA" id="ARBA00004613"/>
    </source>
</evidence>
<dbReference type="STRING" id="307972.A0A2G8JIP2"/>
<evidence type="ECO:0000256" key="11">
    <source>
        <dbReference type="PROSITE-ProRule" id="PRU00302"/>
    </source>
</evidence>
<dbReference type="InterPro" id="IPR035976">
    <property type="entry name" value="Sushi/SCR/CCP_sf"/>
</dbReference>
<name>A0A2G8JIP2_STIJA</name>
<sequence length="408" mass="44743">MKQACVEREASCRDVLSSDDTGSIYCNLKALNSLPCLTDNFLCVGCEFVEAPENGNVIYDPENRTVGSTAYFSCSSGYVLSGNAHLECLETKEWNATNDVSCVAECNRDEAQVTALRRTCMKTCVTADDCLRDRLCVCDGVCGLSCIPTTRENYCDVTLVLVDNTVVTLDPATLVFGTVATISCSSGNIPIDGTREIQRSCLGNGDWSDGSLTCIPSDACRNPPEIENASRDVKLYYANGERLLYSCNPGYTSGSNSYLRCVDGNWSEANIRCIAVQCPALNAPIDGGISYYGTDYNDRVEFSCDQGFSLHGESVLTCQGDGTWSSDVPECTGYCQKPREDVMWVFNDSCQGINSQPNKCGLSYLCDDGYFPINQKVIGRVQKEYGKRTPNRYVVQVRILFTQEHGTR</sequence>
<dbReference type="CDD" id="cd00033">
    <property type="entry name" value="CCP"/>
    <property type="match status" value="4"/>
</dbReference>
<evidence type="ECO:0000259" key="12">
    <source>
        <dbReference type="PROSITE" id="PS50923"/>
    </source>
</evidence>
<dbReference type="GO" id="GO:0007155">
    <property type="term" value="P:cell adhesion"/>
    <property type="evidence" value="ECO:0007669"/>
    <property type="project" value="UniProtKB-KW"/>
</dbReference>
<feature type="domain" description="Sushi" evidence="12">
    <location>
        <begin position="276"/>
        <end position="333"/>
    </location>
</feature>
<accession>A0A2G8JIP2</accession>
<keyword evidence="2" id="KW-0964">Secreted</keyword>
<protein>
    <submittedName>
        <fullName evidence="13">Putative sushi, von Willebrand factor</fullName>
    </submittedName>
</protein>
<feature type="domain" description="Sushi" evidence="12">
    <location>
        <begin position="44"/>
        <end position="104"/>
    </location>
</feature>
<evidence type="ECO:0000256" key="10">
    <source>
        <dbReference type="ARBA" id="ARBA00023180"/>
    </source>
</evidence>
<dbReference type="PANTHER" id="PTHR19325:SF575">
    <property type="entry name" value="LOCOMOTION-RELATED PROTEIN HIKARU GENKI"/>
    <property type="match status" value="1"/>
</dbReference>
<evidence type="ECO:0000256" key="4">
    <source>
        <dbReference type="ARBA" id="ARBA00022659"/>
    </source>
</evidence>
<comment type="caution">
    <text evidence="13">The sequence shown here is derived from an EMBL/GenBank/DDBJ whole genome shotgun (WGS) entry which is preliminary data.</text>
</comment>
<keyword evidence="14" id="KW-1185">Reference proteome</keyword>
<keyword evidence="6" id="KW-0677">Repeat</keyword>
<dbReference type="Proteomes" id="UP000230750">
    <property type="component" value="Unassembled WGS sequence"/>
</dbReference>
<dbReference type="SUPFAM" id="SSF57535">
    <property type="entry name" value="Complement control module/SCR domain"/>
    <property type="match status" value="4"/>
</dbReference>
<comment type="subcellular location">
    <subcellularLocation>
        <location evidence="1">Secreted</location>
    </subcellularLocation>
</comment>
<evidence type="ECO:0000256" key="2">
    <source>
        <dbReference type="ARBA" id="ARBA00022525"/>
    </source>
</evidence>
<dbReference type="PANTHER" id="PTHR19325">
    <property type="entry name" value="COMPLEMENT COMPONENT-RELATED SUSHI DOMAIN-CONTAINING"/>
    <property type="match status" value="1"/>
</dbReference>
<evidence type="ECO:0000256" key="8">
    <source>
        <dbReference type="ARBA" id="ARBA00022889"/>
    </source>
</evidence>
<dbReference type="Pfam" id="PF00084">
    <property type="entry name" value="Sushi"/>
    <property type="match status" value="3"/>
</dbReference>
<comment type="caution">
    <text evidence="11">Lacks conserved residue(s) required for the propagation of feature annotation.</text>
</comment>
<organism evidence="13 14">
    <name type="scientific">Stichopus japonicus</name>
    <name type="common">Sea cucumber</name>
    <dbReference type="NCBI Taxonomy" id="307972"/>
    <lineage>
        <taxon>Eukaryota</taxon>
        <taxon>Metazoa</taxon>
        <taxon>Echinodermata</taxon>
        <taxon>Eleutherozoa</taxon>
        <taxon>Echinozoa</taxon>
        <taxon>Holothuroidea</taxon>
        <taxon>Aspidochirotacea</taxon>
        <taxon>Aspidochirotida</taxon>
        <taxon>Stichopodidae</taxon>
        <taxon>Apostichopus</taxon>
    </lineage>
</organism>
<reference evidence="13 14" key="1">
    <citation type="journal article" date="2017" name="PLoS Biol.">
        <title>The sea cucumber genome provides insights into morphological evolution and visceral regeneration.</title>
        <authorList>
            <person name="Zhang X."/>
            <person name="Sun L."/>
            <person name="Yuan J."/>
            <person name="Sun Y."/>
            <person name="Gao Y."/>
            <person name="Zhang L."/>
            <person name="Li S."/>
            <person name="Dai H."/>
            <person name="Hamel J.F."/>
            <person name="Liu C."/>
            <person name="Yu Y."/>
            <person name="Liu S."/>
            <person name="Lin W."/>
            <person name="Guo K."/>
            <person name="Jin S."/>
            <person name="Xu P."/>
            <person name="Storey K.B."/>
            <person name="Huan P."/>
            <person name="Zhang T."/>
            <person name="Zhou Y."/>
            <person name="Zhang J."/>
            <person name="Lin C."/>
            <person name="Li X."/>
            <person name="Xing L."/>
            <person name="Huo D."/>
            <person name="Sun M."/>
            <person name="Wang L."/>
            <person name="Mercier A."/>
            <person name="Li F."/>
            <person name="Yang H."/>
            <person name="Xiang J."/>
        </authorList>
    </citation>
    <scope>NUCLEOTIDE SEQUENCE [LARGE SCALE GENOMIC DNA]</scope>
    <source>
        <strain evidence="13">Shaxun</strain>
        <tissue evidence="13">Muscle</tissue>
    </source>
</reference>
<dbReference type="OrthoDB" id="6103690at2759"/>
<evidence type="ECO:0000256" key="5">
    <source>
        <dbReference type="ARBA" id="ARBA00022729"/>
    </source>
</evidence>
<feature type="disulfide bond" evidence="11">
    <location>
        <begin position="304"/>
        <end position="331"/>
    </location>
</feature>
<dbReference type="Gene3D" id="2.10.70.10">
    <property type="entry name" value="Complement Module, domain 1"/>
    <property type="match status" value="4"/>
</dbReference>
<keyword evidence="9 11" id="KW-1015">Disulfide bond</keyword>
<keyword evidence="4 11" id="KW-0768">Sushi</keyword>